<gene>
    <name evidence="1" type="ORF">E3J84_05585</name>
</gene>
<name>A0A523RTA1_UNCAE</name>
<proteinExistence type="predicted"/>
<comment type="caution">
    <text evidence="1">The sequence shown here is derived from an EMBL/GenBank/DDBJ whole genome shotgun (WGS) entry which is preliminary data.</text>
</comment>
<evidence type="ECO:0000313" key="1">
    <source>
        <dbReference type="EMBL" id="TET08998.1"/>
    </source>
</evidence>
<protein>
    <submittedName>
        <fullName evidence="1">Uncharacterized protein</fullName>
    </submittedName>
</protein>
<sequence>MRRCLKVLNLLIEKKIAEMEKNKLKAWEYEGMIKRHVEKCPHCDQFLQGMQEKSKISDANSS</sequence>
<dbReference type="Proteomes" id="UP000316360">
    <property type="component" value="Unassembled WGS sequence"/>
</dbReference>
<accession>A0A523RTA1</accession>
<organism evidence="1 2">
    <name type="scientific">Aerophobetes bacterium</name>
    <dbReference type="NCBI Taxonomy" id="2030807"/>
    <lineage>
        <taxon>Bacteria</taxon>
        <taxon>Candidatus Aerophobota</taxon>
    </lineage>
</organism>
<dbReference type="EMBL" id="SOKJ01000319">
    <property type="protein sequence ID" value="TET08998.1"/>
    <property type="molecule type" value="Genomic_DNA"/>
</dbReference>
<dbReference type="AlphaFoldDB" id="A0A523RTA1"/>
<reference evidence="1 2" key="1">
    <citation type="submission" date="2019-03" db="EMBL/GenBank/DDBJ databases">
        <title>Metabolic potential of uncultured bacteria and archaea associated with petroleum seepage in deep-sea sediments.</title>
        <authorList>
            <person name="Dong X."/>
            <person name="Hubert C."/>
        </authorList>
    </citation>
    <scope>NUCLEOTIDE SEQUENCE [LARGE SCALE GENOMIC DNA]</scope>
    <source>
        <strain evidence="1">E44_bin7</strain>
    </source>
</reference>
<evidence type="ECO:0000313" key="2">
    <source>
        <dbReference type="Proteomes" id="UP000316360"/>
    </source>
</evidence>